<dbReference type="AlphaFoldDB" id="A0A6H5GH35"/>
<reference evidence="2 3" key="1">
    <citation type="submission" date="2020-02" db="EMBL/GenBank/DDBJ databases">
        <authorList>
            <person name="Ferguson B K."/>
        </authorList>
    </citation>
    <scope>NUCLEOTIDE SEQUENCE [LARGE SCALE GENOMIC DNA]</scope>
</reference>
<dbReference type="Proteomes" id="UP000479000">
    <property type="component" value="Unassembled WGS sequence"/>
</dbReference>
<evidence type="ECO:0000256" key="1">
    <source>
        <dbReference type="SAM" id="MobiDB-lite"/>
    </source>
</evidence>
<organism evidence="2 3">
    <name type="scientific">Nesidiocoris tenuis</name>
    <dbReference type="NCBI Taxonomy" id="355587"/>
    <lineage>
        <taxon>Eukaryota</taxon>
        <taxon>Metazoa</taxon>
        <taxon>Ecdysozoa</taxon>
        <taxon>Arthropoda</taxon>
        <taxon>Hexapoda</taxon>
        <taxon>Insecta</taxon>
        <taxon>Pterygota</taxon>
        <taxon>Neoptera</taxon>
        <taxon>Paraneoptera</taxon>
        <taxon>Hemiptera</taxon>
        <taxon>Heteroptera</taxon>
        <taxon>Panheteroptera</taxon>
        <taxon>Cimicomorpha</taxon>
        <taxon>Miridae</taxon>
        <taxon>Dicyphina</taxon>
        <taxon>Nesidiocoris</taxon>
    </lineage>
</organism>
<protein>
    <submittedName>
        <fullName evidence="2">Uncharacterized protein</fullName>
    </submittedName>
</protein>
<feature type="compositionally biased region" description="Basic and acidic residues" evidence="1">
    <location>
        <begin position="14"/>
        <end position="27"/>
    </location>
</feature>
<proteinExistence type="predicted"/>
<feature type="region of interest" description="Disordered" evidence="1">
    <location>
        <begin position="1"/>
        <end position="27"/>
    </location>
</feature>
<gene>
    <name evidence="2" type="ORF">NTEN_LOCUS7138</name>
</gene>
<name>A0A6H5GH35_9HEMI</name>
<evidence type="ECO:0000313" key="3">
    <source>
        <dbReference type="Proteomes" id="UP000479000"/>
    </source>
</evidence>
<dbReference type="EMBL" id="CADCXU010010479">
    <property type="protein sequence ID" value="CAB0001351.1"/>
    <property type="molecule type" value="Genomic_DNA"/>
</dbReference>
<keyword evidence="3" id="KW-1185">Reference proteome</keyword>
<evidence type="ECO:0000313" key="2">
    <source>
        <dbReference type="EMBL" id="CAB0001351.1"/>
    </source>
</evidence>
<sequence>MSAIGAFPLSPYHTSDRSPPHPTDRLARPILWFSPRGKHEHSFRGTKRARNASRLRRHRGGEGLAKCLPHCVLFYRQVECYQ</sequence>
<accession>A0A6H5GH35</accession>